<dbReference type="RefSeq" id="WP_155452338.1">
    <property type="nucleotide sequence ID" value="NZ_WNKX01000001.1"/>
</dbReference>
<dbReference type="Proteomes" id="UP000472320">
    <property type="component" value="Unassembled WGS sequence"/>
</dbReference>
<organism evidence="3 4">
    <name type="scientific">Massilia eburnea</name>
    <dbReference type="NCBI Taxonomy" id="1776165"/>
    <lineage>
        <taxon>Bacteria</taxon>
        <taxon>Pseudomonadati</taxon>
        <taxon>Pseudomonadota</taxon>
        <taxon>Betaproteobacteria</taxon>
        <taxon>Burkholderiales</taxon>
        <taxon>Oxalobacteraceae</taxon>
        <taxon>Telluria group</taxon>
        <taxon>Massilia</taxon>
    </lineage>
</organism>
<evidence type="ECO:0000256" key="1">
    <source>
        <dbReference type="ARBA" id="ARBA00022741"/>
    </source>
</evidence>
<evidence type="ECO:0000313" key="3">
    <source>
        <dbReference type="EMBL" id="MTW09374.1"/>
    </source>
</evidence>
<keyword evidence="4" id="KW-1185">Reference proteome</keyword>
<dbReference type="InterPro" id="IPR009001">
    <property type="entry name" value="Transl_elong_EF1A/Init_IF2_C"/>
</dbReference>
<evidence type="ECO:0000313" key="4">
    <source>
        <dbReference type="Proteomes" id="UP000472320"/>
    </source>
</evidence>
<keyword evidence="1" id="KW-0547">Nucleotide-binding</keyword>
<evidence type="ECO:0000256" key="2">
    <source>
        <dbReference type="ARBA" id="ARBA00023134"/>
    </source>
</evidence>
<dbReference type="EMBL" id="WNKX01000001">
    <property type="protein sequence ID" value="MTW09374.1"/>
    <property type="molecule type" value="Genomic_DNA"/>
</dbReference>
<dbReference type="OrthoDB" id="9803139at2"/>
<dbReference type="GO" id="GO:0005525">
    <property type="term" value="F:GTP binding"/>
    <property type="evidence" value="ECO:0007669"/>
    <property type="project" value="UniProtKB-KW"/>
</dbReference>
<accession>A0A6L6QBE7</accession>
<sequence>MNNRIDFEGVFHLFPSHVAVMSGYRPQHLLHENYQSSGTHTYPDRALVNPDEPALVQVQLISPEVYPCCLWEGRVLSILEGTRLVGKLTVRKIINKSLGVLQENYKSRWEDPARLDKPRRQCSEVK</sequence>
<protein>
    <submittedName>
        <fullName evidence="3">Uncharacterized protein</fullName>
    </submittedName>
</protein>
<name>A0A6L6QBE7_9BURK</name>
<dbReference type="SUPFAM" id="SSF50465">
    <property type="entry name" value="EF-Tu/eEF-1alpha/eIF2-gamma C-terminal domain"/>
    <property type="match status" value="1"/>
</dbReference>
<dbReference type="AlphaFoldDB" id="A0A6L6QBE7"/>
<dbReference type="Gene3D" id="2.40.30.10">
    <property type="entry name" value="Translation factors"/>
    <property type="match status" value="1"/>
</dbReference>
<comment type="caution">
    <text evidence="3">The sequence shown here is derived from an EMBL/GenBank/DDBJ whole genome shotgun (WGS) entry which is preliminary data.</text>
</comment>
<reference evidence="3 4" key="1">
    <citation type="submission" date="2019-11" db="EMBL/GenBank/DDBJ databases">
        <title>Type strains purchased from KCTC, JCM and DSMZ.</title>
        <authorList>
            <person name="Lu H."/>
        </authorList>
    </citation>
    <scope>NUCLEOTIDE SEQUENCE [LARGE SCALE GENOMIC DNA]</scope>
    <source>
        <strain evidence="3 4">JCM 31587</strain>
    </source>
</reference>
<keyword evidence="2" id="KW-0342">GTP-binding</keyword>
<proteinExistence type="predicted"/>
<gene>
    <name evidence="3" type="ORF">GM658_02070</name>
</gene>